<evidence type="ECO:0000313" key="1">
    <source>
        <dbReference type="EMBL" id="KAF2620876.1"/>
    </source>
</evidence>
<accession>A0A8S9MTV6</accession>
<evidence type="ECO:0000313" key="2">
    <source>
        <dbReference type="Proteomes" id="UP000712281"/>
    </source>
</evidence>
<dbReference type="Proteomes" id="UP000712281">
    <property type="component" value="Unassembled WGS sequence"/>
</dbReference>
<reference evidence="1" key="1">
    <citation type="submission" date="2019-12" db="EMBL/GenBank/DDBJ databases">
        <title>Genome sequencing and annotation of Brassica cretica.</title>
        <authorList>
            <person name="Studholme D.J."/>
            <person name="Sarris P.F."/>
        </authorList>
    </citation>
    <scope>NUCLEOTIDE SEQUENCE</scope>
    <source>
        <strain evidence="1">PFS-001/15</strain>
        <tissue evidence="1">Leaf</tissue>
    </source>
</reference>
<protein>
    <submittedName>
        <fullName evidence="1">Uncharacterized protein</fullName>
    </submittedName>
</protein>
<gene>
    <name evidence="1" type="ORF">F2Q68_00040125</name>
</gene>
<proteinExistence type="predicted"/>
<sequence length="78" mass="9127">MRRCGGAEVRRCGGAEVQRRMLGYCWKQETMEREKMEAKAFLEKVFSKDGHRLWRKTRILVTKFHRSPPNSPAAKSES</sequence>
<name>A0A8S9MTV6_BRACR</name>
<dbReference type="EMBL" id="QGKW02000007">
    <property type="protein sequence ID" value="KAF2620876.1"/>
    <property type="molecule type" value="Genomic_DNA"/>
</dbReference>
<comment type="caution">
    <text evidence="1">The sequence shown here is derived from an EMBL/GenBank/DDBJ whole genome shotgun (WGS) entry which is preliminary data.</text>
</comment>
<dbReference type="AlphaFoldDB" id="A0A8S9MTV6"/>
<organism evidence="1 2">
    <name type="scientific">Brassica cretica</name>
    <name type="common">Mustard</name>
    <dbReference type="NCBI Taxonomy" id="69181"/>
    <lineage>
        <taxon>Eukaryota</taxon>
        <taxon>Viridiplantae</taxon>
        <taxon>Streptophyta</taxon>
        <taxon>Embryophyta</taxon>
        <taxon>Tracheophyta</taxon>
        <taxon>Spermatophyta</taxon>
        <taxon>Magnoliopsida</taxon>
        <taxon>eudicotyledons</taxon>
        <taxon>Gunneridae</taxon>
        <taxon>Pentapetalae</taxon>
        <taxon>rosids</taxon>
        <taxon>malvids</taxon>
        <taxon>Brassicales</taxon>
        <taxon>Brassicaceae</taxon>
        <taxon>Brassiceae</taxon>
        <taxon>Brassica</taxon>
    </lineage>
</organism>